<dbReference type="PRINTS" id="PR00081">
    <property type="entry name" value="GDHRDH"/>
</dbReference>
<evidence type="ECO:0000256" key="2">
    <source>
        <dbReference type="ARBA" id="ARBA00023002"/>
    </source>
</evidence>
<evidence type="ECO:0000256" key="1">
    <source>
        <dbReference type="ARBA" id="ARBA00006484"/>
    </source>
</evidence>
<protein>
    <submittedName>
        <fullName evidence="3">NADP-dependent 3-hydroxy acid dehydrogenase YdfG</fullName>
    </submittedName>
</protein>
<evidence type="ECO:0000313" key="3">
    <source>
        <dbReference type="EMBL" id="SEP03472.1"/>
    </source>
</evidence>
<accession>A0A1H8UJS4</accession>
<dbReference type="InterPro" id="IPR051911">
    <property type="entry name" value="SDR_oxidoreductase"/>
</dbReference>
<dbReference type="Gene3D" id="3.40.50.720">
    <property type="entry name" value="NAD(P)-binding Rossmann-like Domain"/>
    <property type="match status" value="1"/>
</dbReference>
<reference evidence="4" key="1">
    <citation type="submission" date="2016-10" db="EMBL/GenBank/DDBJ databases">
        <authorList>
            <person name="Varghese N."/>
            <person name="Submissions S."/>
        </authorList>
    </citation>
    <scope>NUCLEOTIDE SEQUENCE [LARGE SCALE GENOMIC DNA]</scope>
    <source>
        <strain evidence="4">Gh-48</strain>
    </source>
</reference>
<dbReference type="InterPro" id="IPR036291">
    <property type="entry name" value="NAD(P)-bd_dom_sf"/>
</dbReference>
<organism evidence="3 4">
    <name type="scientific">Mucilaginibacter gossypiicola</name>
    <dbReference type="NCBI Taxonomy" id="551995"/>
    <lineage>
        <taxon>Bacteria</taxon>
        <taxon>Pseudomonadati</taxon>
        <taxon>Bacteroidota</taxon>
        <taxon>Sphingobacteriia</taxon>
        <taxon>Sphingobacteriales</taxon>
        <taxon>Sphingobacteriaceae</taxon>
        <taxon>Mucilaginibacter</taxon>
    </lineage>
</organism>
<gene>
    <name evidence="3" type="ORF">SAMN05192574_119103</name>
</gene>
<dbReference type="Pfam" id="PF00106">
    <property type="entry name" value="adh_short"/>
    <property type="match status" value="1"/>
</dbReference>
<dbReference type="CDD" id="cd05374">
    <property type="entry name" value="17beta-HSD-like_SDR_c"/>
    <property type="match status" value="1"/>
</dbReference>
<name>A0A1H8UJS4_9SPHI</name>
<dbReference type="InterPro" id="IPR002347">
    <property type="entry name" value="SDR_fam"/>
</dbReference>
<keyword evidence="2" id="KW-0560">Oxidoreductase</keyword>
<comment type="similarity">
    <text evidence="1">Belongs to the short-chain dehydrogenases/reductases (SDR) family.</text>
</comment>
<dbReference type="PANTHER" id="PTHR43976:SF16">
    <property type="entry name" value="SHORT-CHAIN DEHYDROGENASE_REDUCTASE FAMILY PROTEIN"/>
    <property type="match status" value="1"/>
</dbReference>
<dbReference type="SUPFAM" id="SSF51735">
    <property type="entry name" value="NAD(P)-binding Rossmann-fold domains"/>
    <property type="match status" value="1"/>
</dbReference>
<sequence length="297" mass="33138">MSFWKQPYSFWKLLSCCHPATLQHKIYDIMKTIFITGASTGLGNATAKLFQARGWQVIATMRNPEKDTELKQLENVTLLPLDVTDINQISKTVQTALELTDIDVVFNNAGYGLIGPMEAYTDEQITKQLNTNLLGVMRVTQAFIPYFRERKKGLFISTTSMGGLLSFPLSSIYHATKWALEGWSESMSFELGMFNVGIKTVAPGGIITDFGGRSLEPVSHPAYDAALQKMFALFNVDNFSTAEQIADVVYEAATDGKDQVRYVAGADANRLYDRRLEVGTEAFRKELGHMIFEQGNI</sequence>
<keyword evidence="4" id="KW-1185">Reference proteome</keyword>
<dbReference type="PANTHER" id="PTHR43976">
    <property type="entry name" value="SHORT CHAIN DEHYDROGENASE"/>
    <property type="match status" value="1"/>
</dbReference>
<dbReference type="EMBL" id="FOCL01000019">
    <property type="protein sequence ID" value="SEP03472.1"/>
    <property type="molecule type" value="Genomic_DNA"/>
</dbReference>
<evidence type="ECO:0000313" key="4">
    <source>
        <dbReference type="Proteomes" id="UP000198942"/>
    </source>
</evidence>
<proteinExistence type="inferred from homology"/>
<dbReference type="Proteomes" id="UP000198942">
    <property type="component" value="Unassembled WGS sequence"/>
</dbReference>
<dbReference type="STRING" id="551995.SAMN05192574_119103"/>
<dbReference type="GO" id="GO:0016491">
    <property type="term" value="F:oxidoreductase activity"/>
    <property type="evidence" value="ECO:0007669"/>
    <property type="project" value="UniProtKB-KW"/>
</dbReference>
<dbReference type="AlphaFoldDB" id="A0A1H8UJS4"/>